<evidence type="ECO:0008006" key="8">
    <source>
        <dbReference type="Google" id="ProtNLM"/>
    </source>
</evidence>
<dbReference type="AlphaFoldDB" id="A0A1E3QSJ7"/>
<comment type="subcellular location">
    <subcellularLocation>
        <location evidence="1">Nucleus</location>
    </subcellularLocation>
</comment>
<evidence type="ECO:0000256" key="4">
    <source>
        <dbReference type="ARBA" id="ARBA00023242"/>
    </source>
</evidence>
<dbReference type="EMBL" id="KV454431">
    <property type="protein sequence ID" value="ODQ79992.1"/>
    <property type="molecule type" value="Genomic_DNA"/>
</dbReference>
<name>A0A1E3QSJ7_9ASCO</name>
<proteinExistence type="predicted"/>
<dbReference type="OrthoDB" id="5836119at2759"/>
<feature type="compositionally biased region" description="Basic residues" evidence="5">
    <location>
        <begin position="33"/>
        <end position="42"/>
    </location>
</feature>
<dbReference type="GO" id="GO:0005666">
    <property type="term" value="C:RNA polymerase III complex"/>
    <property type="evidence" value="ECO:0007669"/>
    <property type="project" value="InterPro"/>
</dbReference>
<dbReference type="Pfam" id="PF05132">
    <property type="entry name" value="RNA_pol_Rpc4"/>
    <property type="match status" value="1"/>
</dbReference>
<evidence type="ECO:0000313" key="7">
    <source>
        <dbReference type="Proteomes" id="UP000094336"/>
    </source>
</evidence>
<evidence type="ECO:0000256" key="1">
    <source>
        <dbReference type="ARBA" id="ARBA00004123"/>
    </source>
</evidence>
<feature type="compositionally biased region" description="Low complexity" evidence="5">
    <location>
        <begin position="99"/>
        <end position="114"/>
    </location>
</feature>
<dbReference type="PANTHER" id="PTHR13408">
    <property type="entry name" value="DNA-DIRECTED RNA POLYMERASE III"/>
    <property type="match status" value="1"/>
</dbReference>
<dbReference type="Proteomes" id="UP000094336">
    <property type="component" value="Unassembled WGS sequence"/>
</dbReference>
<dbReference type="GO" id="GO:0003677">
    <property type="term" value="F:DNA binding"/>
    <property type="evidence" value="ECO:0007669"/>
    <property type="project" value="InterPro"/>
</dbReference>
<feature type="region of interest" description="Disordered" evidence="5">
    <location>
        <begin position="1"/>
        <end position="144"/>
    </location>
</feature>
<accession>A0A1E3QSJ7</accession>
<organism evidence="6 7">
    <name type="scientific">Babjeviella inositovora NRRL Y-12698</name>
    <dbReference type="NCBI Taxonomy" id="984486"/>
    <lineage>
        <taxon>Eukaryota</taxon>
        <taxon>Fungi</taxon>
        <taxon>Dikarya</taxon>
        <taxon>Ascomycota</taxon>
        <taxon>Saccharomycotina</taxon>
        <taxon>Pichiomycetes</taxon>
        <taxon>Serinales incertae sedis</taxon>
        <taxon>Babjeviella</taxon>
    </lineage>
</organism>
<sequence length="355" mass="39078">MSAPLKDVKPPVARLDSLARRTPAATPAARGGLKFKPKTVARRTKEERDADAPVMVEAKPVRATRGGIRGRGRGRGGRGGMTGTHMVSTGPLASGDAFSARATPSRTCSSSPTPDYIAGLKLKTERISHGEDDDEDPNDPKRIDMSKEYRFDDNETVLFPVRALRDEASPEPEEEVKLEVEDVRSLSPESDDKPIKGRPLDDMVDKLHDTEDKRVVSDHARLTALIKALDLGDVAMETDEAKPTSRKFILFQLPKQLPLFEMVAKEKEEDVVEVEAKSEADVKPEAALEGQVGKLRFHKSGKITMKVGNVVMDVDRGAKANFLQDVVLVNRNSSESRAYSLGHIDEKVIVTPRFY</sequence>
<keyword evidence="2" id="KW-0240">DNA-directed RNA polymerase</keyword>
<gene>
    <name evidence="6" type="ORF">BABINDRAFT_161642</name>
</gene>
<dbReference type="PANTHER" id="PTHR13408:SF0">
    <property type="entry name" value="DNA-DIRECTED RNA POLYMERASE III SUBUNIT RPC4"/>
    <property type="match status" value="1"/>
</dbReference>
<feature type="compositionally biased region" description="Low complexity" evidence="5">
    <location>
        <begin position="20"/>
        <end position="30"/>
    </location>
</feature>
<dbReference type="InterPro" id="IPR007811">
    <property type="entry name" value="RPC4"/>
</dbReference>
<reference evidence="7" key="1">
    <citation type="submission" date="2016-05" db="EMBL/GenBank/DDBJ databases">
        <title>Comparative genomics of biotechnologically important yeasts.</title>
        <authorList>
            <consortium name="DOE Joint Genome Institute"/>
            <person name="Riley R."/>
            <person name="Haridas S."/>
            <person name="Wolfe K.H."/>
            <person name="Lopes M.R."/>
            <person name="Hittinger C.T."/>
            <person name="Goker M."/>
            <person name="Salamov A."/>
            <person name="Wisecaver J."/>
            <person name="Long T.M."/>
            <person name="Aerts A.L."/>
            <person name="Barry K."/>
            <person name="Choi C."/>
            <person name="Clum A."/>
            <person name="Coughlan A.Y."/>
            <person name="Deshpande S."/>
            <person name="Douglass A.P."/>
            <person name="Hanson S.J."/>
            <person name="Klenk H.-P."/>
            <person name="Labutti K."/>
            <person name="Lapidus A."/>
            <person name="Lindquist E."/>
            <person name="Lipzen A."/>
            <person name="Meier-Kolthoff J.P."/>
            <person name="Ohm R.A."/>
            <person name="Otillar R.P."/>
            <person name="Pangilinan J."/>
            <person name="Peng Y."/>
            <person name="Rokas A."/>
            <person name="Rosa C.A."/>
            <person name="Scheuner C."/>
            <person name="Sibirny A.A."/>
            <person name="Slot J.C."/>
            <person name="Stielow J.B."/>
            <person name="Sun H."/>
            <person name="Kurtzman C.P."/>
            <person name="Blackwell M."/>
            <person name="Grigoriev I.V."/>
            <person name="Jeffries T.W."/>
        </authorList>
    </citation>
    <scope>NUCLEOTIDE SEQUENCE [LARGE SCALE GENOMIC DNA]</scope>
    <source>
        <strain evidence="7">NRRL Y-12698</strain>
    </source>
</reference>
<evidence type="ECO:0000313" key="6">
    <source>
        <dbReference type="EMBL" id="ODQ79992.1"/>
    </source>
</evidence>
<evidence type="ECO:0000256" key="5">
    <source>
        <dbReference type="SAM" id="MobiDB-lite"/>
    </source>
</evidence>
<dbReference type="RefSeq" id="XP_018985320.1">
    <property type="nucleotide sequence ID" value="XM_019128928.1"/>
</dbReference>
<dbReference type="GeneID" id="30146781"/>
<dbReference type="GO" id="GO:0042797">
    <property type="term" value="P:tRNA transcription by RNA polymerase III"/>
    <property type="evidence" value="ECO:0007669"/>
    <property type="project" value="TreeGrafter"/>
</dbReference>
<feature type="region of interest" description="Disordered" evidence="5">
    <location>
        <begin position="165"/>
        <end position="202"/>
    </location>
</feature>
<dbReference type="STRING" id="984486.A0A1E3QSJ7"/>
<keyword evidence="4" id="KW-0539">Nucleus</keyword>
<protein>
    <recommendedName>
        <fullName evidence="8">DNA-directed RNA polymerase III subunit RPC4</fullName>
    </recommendedName>
</protein>
<keyword evidence="7" id="KW-1185">Reference proteome</keyword>
<feature type="compositionally biased region" description="Basic and acidic residues" evidence="5">
    <location>
        <begin position="175"/>
        <end position="202"/>
    </location>
</feature>
<evidence type="ECO:0000256" key="2">
    <source>
        <dbReference type="ARBA" id="ARBA00022478"/>
    </source>
</evidence>
<keyword evidence="3" id="KW-0804">Transcription</keyword>
<evidence type="ECO:0000256" key="3">
    <source>
        <dbReference type="ARBA" id="ARBA00023163"/>
    </source>
</evidence>